<dbReference type="SUPFAM" id="SSF57850">
    <property type="entry name" value="RING/U-box"/>
    <property type="match status" value="1"/>
</dbReference>
<dbReference type="GO" id="GO:0061630">
    <property type="term" value="F:ubiquitin protein ligase activity"/>
    <property type="evidence" value="ECO:0007669"/>
    <property type="project" value="TreeGrafter"/>
</dbReference>
<dbReference type="PROSITE" id="PS50089">
    <property type="entry name" value="ZF_RING_2"/>
    <property type="match status" value="1"/>
</dbReference>
<dbReference type="Gene3D" id="3.30.40.10">
    <property type="entry name" value="Zinc/RING finger domain, C3HC4 (zinc finger)"/>
    <property type="match status" value="1"/>
</dbReference>
<dbReference type="InterPro" id="IPR013083">
    <property type="entry name" value="Znf_RING/FYVE/PHD"/>
</dbReference>
<dbReference type="PANTHER" id="PTHR15315">
    <property type="entry name" value="RING FINGER PROTEIN 41, 151"/>
    <property type="match status" value="1"/>
</dbReference>
<evidence type="ECO:0000313" key="6">
    <source>
        <dbReference type="EMBL" id="MBW97027.1"/>
    </source>
</evidence>
<proteinExistence type="predicted"/>
<organism evidence="6">
    <name type="scientific">Rhizophora mucronata</name>
    <name type="common">Asiatic mangrove</name>
    <dbReference type="NCBI Taxonomy" id="61149"/>
    <lineage>
        <taxon>Eukaryota</taxon>
        <taxon>Viridiplantae</taxon>
        <taxon>Streptophyta</taxon>
        <taxon>Embryophyta</taxon>
        <taxon>Tracheophyta</taxon>
        <taxon>Spermatophyta</taxon>
        <taxon>Magnoliopsida</taxon>
        <taxon>eudicotyledons</taxon>
        <taxon>Gunneridae</taxon>
        <taxon>Pentapetalae</taxon>
        <taxon>rosids</taxon>
        <taxon>fabids</taxon>
        <taxon>Malpighiales</taxon>
        <taxon>Rhizophoraceae</taxon>
        <taxon>Rhizophora</taxon>
    </lineage>
</organism>
<dbReference type="GO" id="GO:0016567">
    <property type="term" value="P:protein ubiquitination"/>
    <property type="evidence" value="ECO:0007669"/>
    <property type="project" value="TreeGrafter"/>
</dbReference>
<name>A0A2P2JU81_RHIMU</name>
<sequence length="252" mass="28838">MWQKQPNKASSFRESLKALEVDVQHANSLAAALPGDYCGYCVQMRLSYSPIAPFILFLVKWMDYSCTDALPSYLGLLHILVYKVYADGMPTLSSKERKATLREFYAVIYPALRQLEDEAIKLENTYGRDEGTEVSSRKRAEERRKFSDNDIEREEECGICMENNAKMVLPNCGHSLCISCYHDWNVRSQSCPFCRGSLRRVSSGDLWVLLSKGDTVDVVTLANENLRHFYLFIEDLPLALPETQALLFDYMI</sequence>
<evidence type="ECO:0000256" key="3">
    <source>
        <dbReference type="ARBA" id="ARBA00022833"/>
    </source>
</evidence>
<protein>
    <submittedName>
        <fullName evidence="6">Protein binding protein</fullName>
    </submittedName>
</protein>
<evidence type="ECO:0000259" key="5">
    <source>
        <dbReference type="PROSITE" id="PS50089"/>
    </source>
</evidence>
<dbReference type="InterPro" id="IPR001841">
    <property type="entry name" value="Znf_RING"/>
</dbReference>
<dbReference type="GO" id="GO:0008270">
    <property type="term" value="F:zinc ion binding"/>
    <property type="evidence" value="ECO:0007669"/>
    <property type="project" value="UniProtKB-KW"/>
</dbReference>
<reference evidence="6" key="1">
    <citation type="submission" date="2018-02" db="EMBL/GenBank/DDBJ databases">
        <title>Rhizophora mucronata_Transcriptome.</title>
        <authorList>
            <person name="Meera S.P."/>
            <person name="Sreeshan A."/>
            <person name="Augustine A."/>
        </authorList>
    </citation>
    <scope>NUCLEOTIDE SEQUENCE</scope>
    <source>
        <tissue evidence="6">Leaf</tissue>
    </source>
</reference>
<dbReference type="Pfam" id="PF13920">
    <property type="entry name" value="zf-C3HC4_3"/>
    <property type="match status" value="1"/>
</dbReference>
<evidence type="ECO:0000256" key="1">
    <source>
        <dbReference type="ARBA" id="ARBA00022723"/>
    </source>
</evidence>
<feature type="domain" description="RING-type" evidence="5">
    <location>
        <begin position="157"/>
        <end position="195"/>
    </location>
</feature>
<dbReference type="PANTHER" id="PTHR15315:SF22">
    <property type="entry name" value="OS01G0905700 PROTEIN"/>
    <property type="match status" value="1"/>
</dbReference>
<dbReference type="AlphaFoldDB" id="A0A2P2JU81"/>
<dbReference type="FunFam" id="3.30.40.10:FF:000660">
    <property type="entry name" value="RING/U-box superfamily protein"/>
    <property type="match status" value="1"/>
</dbReference>
<dbReference type="SMART" id="SM00184">
    <property type="entry name" value="RING"/>
    <property type="match status" value="1"/>
</dbReference>
<evidence type="ECO:0000256" key="2">
    <source>
        <dbReference type="ARBA" id="ARBA00022771"/>
    </source>
</evidence>
<keyword evidence="2 4" id="KW-0863">Zinc-finger</keyword>
<dbReference type="PROSITE" id="PS00518">
    <property type="entry name" value="ZF_RING_1"/>
    <property type="match status" value="1"/>
</dbReference>
<keyword evidence="3" id="KW-0862">Zinc</keyword>
<evidence type="ECO:0000256" key="4">
    <source>
        <dbReference type="PROSITE-ProRule" id="PRU00175"/>
    </source>
</evidence>
<dbReference type="InterPro" id="IPR017907">
    <property type="entry name" value="Znf_RING_CS"/>
</dbReference>
<dbReference type="EMBL" id="GGEC01016544">
    <property type="protein sequence ID" value="MBW97027.1"/>
    <property type="molecule type" value="Transcribed_RNA"/>
</dbReference>
<accession>A0A2P2JU81</accession>
<keyword evidence="1" id="KW-0479">Metal-binding</keyword>